<dbReference type="Gene3D" id="3.40.50.1580">
    <property type="entry name" value="Nucleoside phosphorylase domain"/>
    <property type="match status" value="1"/>
</dbReference>
<dbReference type="InterPro" id="IPR035994">
    <property type="entry name" value="Nucleoside_phosphorylase_sf"/>
</dbReference>
<comment type="catalytic activity">
    <reaction evidence="3">
        <text>uridine + phosphate = alpha-D-ribose 1-phosphate + uracil</text>
        <dbReference type="Rhea" id="RHEA:24388"/>
        <dbReference type="ChEBI" id="CHEBI:16704"/>
        <dbReference type="ChEBI" id="CHEBI:17568"/>
        <dbReference type="ChEBI" id="CHEBI:43474"/>
        <dbReference type="ChEBI" id="CHEBI:57720"/>
        <dbReference type="EC" id="2.4.2.3"/>
    </reaction>
</comment>
<dbReference type="PANTHER" id="PTHR43691">
    <property type="entry name" value="URIDINE PHOSPHORYLASE"/>
    <property type="match status" value="1"/>
</dbReference>
<dbReference type="PANTHER" id="PTHR43691:SF11">
    <property type="entry name" value="FI09636P-RELATED"/>
    <property type="match status" value="1"/>
</dbReference>
<dbReference type="OrthoDB" id="7945729at2"/>
<evidence type="ECO:0000256" key="3">
    <source>
        <dbReference type="ARBA" id="ARBA00048447"/>
    </source>
</evidence>
<dbReference type="EMBL" id="ATHJ01000103">
    <property type="protein sequence ID" value="EPR37287.1"/>
    <property type="molecule type" value="Genomic_DNA"/>
</dbReference>
<dbReference type="RefSeq" id="WP_020878128.1">
    <property type="nucleotide sequence ID" value="NZ_ATHJ01000103.1"/>
</dbReference>
<dbReference type="Proteomes" id="UP000014977">
    <property type="component" value="Unassembled WGS sequence"/>
</dbReference>
<comment type="caution">
    <text evidence="5">The sequence shown here is derived from an EMBL/GenBank/DDBJ whole genome shotgun (WGS) entry which is preliminary data.</text>
</comment>
<sequence>MNCQTFPDPSEAPLKNSKTAIVRPIVGRKSPKLGPLAMMISSGPDFERLVRILPAAEHPSRLLMSRLFLDADARYAVIGPVVGAPYAVMLLEPLIAWGAREICFMGWCGAISPKATIGDIIVPTGAIIDEGTSLGYDASLLDTARPSETLNRRIKTVLTGRGCDFLEGLVWSTDAIYRETPEKVTEFQARNALAVEMELSALFTAGRYRGIQIGAVLVVSDELTTLSWKPGFKLDRFRESRQTLIEAMKDLCQNPL</sequence>
<gene>
    <name evidence="5" type="ORF">dsmv_3061</name>
</gene>
<keyword evidence="6" id="KW-1185">Reference proteome</keyword>
<evidence type="ECO:0000313" key="6">
    <source>
        <dbReference type="Proteomes" id="UP000014977"/>
    </source>
</evidence>
<accession>S7TJE1</accession>
<dbReference type="GO" id="GO:0005829">
    <property type="term" value="C:cytosol"/>
    <property type="evidence" value="ECO:0007669"/>
    <property type="project" value="TreeGrafter"/>
</dbReference>
<dbReference type="CDD" id="cd09007">
    <property type="entry name" value="NP-I_spr0068"/>
    <property type="match status" value="1"/>
</dbReference>
<dbReference type="InterPro" id="IPR000845">
    <property type="entry name" value="Nucleoside_phosphorylase_d"/>
</dbReference>
<dbReference type="STRING" id="897.B2D07_06040"/>
<feature type="domain" description="Nucleoside phosphorylase" evidence="4">
    <location>
        <begin position="71"/>
        <end position="234"/>
    </location>
</feature>
<evidence type="ECO:0000259" key="4">
    <source>
        <dbReference type="Pfam" id="PF01048"/>
    </source>
</evidence>
<dbReference type="GO" id="GO:0009116">
    <property type="term" value="P:nucleoside metabolic process"/>
    <property type="evidence" value="ECO:0007669"/>
    <property type="project" value="InterPro"/>
</dbReference>
<dbReference type="AlphaFoldDB" id="S7TJE1"/>
<evidence type="ECO:0000256" key="2">
    <source>
        <dbReference type="ARBA" id="ARBA00021980"/>
    </source>
</evidence>
<dbReference type="SUPFAM" id="SSF53167">
    <property type="entry name" value="Purine and uridine phosphorylases"/>
    <property type="match status" value="1"/>
</dbReference>
<dbReference type="EC" id="2.4.2.3" evidence="1"/>
<dbReference type="Pfam" id="PF01048">
    <property type="entry name" value="PNP_UDP_1"/>
    <property type="match status" value="1"/>
</dbReference>
<protein>
    <recommendedName>
        <fullName evidence="2">Uridine phosphorylase</fullName>
        <ecNumber evidence="1">2.4.2.3</ecNumber>
    </recommendedName>
</protein>
<reference evidence="5 6" key="1">
    <citation type="journal article" date="2013" name="Genome Announc.">
        <title>Draft genome sequences for three mercury-methylating, sulfate-reducing bacteria.</title>
        <authorList>
            <person name="Brown S.D."/>
            <person name="Hurt R.A.Jr."/>
            <person name="Gilmour C.C."/>
            <person name="Elias D.A."/>
        </authorList>
    </citation>
    <scope>NUCLEOTIDE SEQUENCE [LARGE SCALE GENOMIC DNA]</scope>
    <source>
        <strain evidence="5 6">DSM 2059</strain>
    </source>
</reference>
<evidence type="ECO:0000313" key="5">
    <source>
        <dbReference type="EMBL" id="EPR37287.1"/>
    </source>
</evidence>
<name>S7TJE1_DESML</name>
<dbReference type="eggNOG" id="COG2820">
    <property type="taxonomic scope" value="Bacteria"/>
</dbReference>
<evidence type="ECO:0000256" key="1">
    <source>
        <dbReference type="ARBA" id="ARBA00011888"/>
    </source>
</evidence>
<organism evidence="5 6">
    <name type="scientific">Desulfococcus multivorans DSM 2059</name>
    <dbReference type="NCBI Taxonomy" id="1121405"/>
    <lineage>
        <taxon>Bacteria</taxon>
        <taxon>Pseudomonadati</taxon>
        <taxon>Thermodesulfobacteriota</taxon>
        <taxon>Desulfobacteria</taxon>
        <taxon>Desulfobacterales</taxon>
        <taxon>Desulfococcaceae</taxon>
        <taxon>Desulfococcus</taxon>
    </lineage>
</organism>
<proteinExistence type="predicted"/>
<dbReference type="GO" id="GO:0004850">
    <property type="term" value="F:uridine phosphorylase activity"/>
    <property type="evidence" value="ECO:0007669"/>
    <property type="project" value="UniProtKB-EC"/>
</dbReference>